<dbReference type="SUPFAM" id="SSF82784">
    <property type="entry name" value="OsmC-like"/>
    <property type="match status" value="1"/>
</dbReference>
<dbReference type="PROSITE" id="PS51257">
    <property type="entry name" value="PROKAR_LIPOPROTEIN"/>
    <property type="match status" value="1"/>
</dbReference>
<dbReference type="Gene3D" id="3.30.300.20">
    <property type="match status" value="1"/>
</dbReference>
<proteinExistence type="predicted"/>
<dbReference type="PANTHER" id="PTHR35368">
    <property type="entry name" value="HYDROPEROXIDE REDUCTASE"/>
    <property type="match status" value="1"/>
</dbReference>
<gene>
    <name evidence="1" type="ordered locus">Xaut_2612</name>
</gene>
<dbReference type="Pfam" id="PF02566">
    <property type="entry name" value="OsmC"/>
    <property type="match status" value="1"/>
</dbReference>
<evidence type="ECO:0000313" key="1">
    <source>
        <dbReference type="EMBL" id="ABS67854.1"/>
    </source>
</evidence>
<dbReference type="EMBL" id="CP000781">
    <property type="protein sequence ID" value="ABS67854.1"/>
    <property type="molecule type" value="Genomic_DNA"/>
</dbReference>
<name>A7IIL1_XANP2</name>
<dbReference type="InterPro" id="IPR052924">
    <property type="entry name" value="OsmC/Ohr_hydroprdx_reductase"/>
</dbReference>
<dbReference type="KEGG" id="xau:Xaut_2612"/>
<dbReference type="Proteomes" id="UP000002417">
    <property type="component" value="Chromosome"/>
</dbReference>
<reference evidence="1 2" key="1">
    <citation type="submission" date="2007-07" db="EMBL/GenBank/DDBJ databases">
        <title>Complete sequence of chromosome of Xanthobacter autotrophicus Py2.</title>
        <authorList>
            <consortium name="US DOE Joint Genome Institute"/>
            <person name="Copeland A."/>
            <person name="Lucas S."/>
            <person name="Lapidus A."/>
            <person name="Barry K."/>
            <person name="Glavina del Rio T."/>
            <person name="Hammon N."/>
            <person name="Israni S."/>
            <person name="Dalin E."/>
            <person name="Tice H."/>
            <person name="Pitluck S."/>
            <person name="Sims D."/>
            <person name="Brettin T."/>
            <person name="Bruce D."/>
            <person name="Detter J.C."/>
            <person name="Han C."/>
            <person name="Tapia R."/>
            <person name="Brainard J."/>
            <person name="Schmutz J."/>
            <person name="Larimer F."/>
            <person name="Land M."/>
            <person name="Hauser L."/>
            <person name="Kyrpides N."/>
            <person name="Kim E."/>
            <person name="Ensigns S.A."/>
            <person name="Richardson P."/>
        </authorList>
    </citation>
    <scope>NUCLEOTIDE SEQUENCE [LARGE SCALE GENOMIC DNA]</scope>
    <source>
        <strain evidence="2">ATCC BAA-1158 / Py2</strain>
    </source>
</reference>
<dbReference type="InterPro" id="IPR003718">
    <property type="entry name" value="OsmC/Ohr_fam"/>
</dbReference>
<sequence>MWHRLCIRQTGLSISAEEIRMSQSNTVLTGCLLPEATTGCLAPIDKDGLEKLIAAGKADPKVIKTLKCKTVAEGRFRHANYIRNLAPYIVDEPPGLLGDDTAPNPSEASLAALGSCLAVGLHANAVHRGWTVRKLELQLEGDLNITAVWGTGDVSEKPVGFTDVRVKVEMECDGVPKEEVDALISHVTKWSPVANTFVRPVNLEVALA</sequence>
<dbReference type="InterPro" id="IPR015946">
    <property type="entry name" value="KH_dom-like_a/b"/>
</dbReference>
<dbReference type="eggNOG" id="COG1765">
    <property type="taxonomic scope" value="Bacteria"/>
</dbReference>
<accession>A7IIL1</accession>
<dbReference type="HOGENOM" id="CLU_100275_2_0_5"/>
<dbReference type="STRING" id="78245.Xaut_2612"/>
<evidence type="ECO:0000313" key="2">
    <source>
        <dbReference type="Proteomes" id="UP000002417"/>
    </source>
</evidence>
<dbReference type="InterPro" id="IPR036102">
    <property type="entry name" value="OsmC/Ohrsf"/>
</dbReference>
<organism evidence="1 2">
    <name type="scientific">Xanthobacter autotrophicus (strain ATCC BAA-1158 / Py2)</name>
    <dbReference type="NCBI Taxonomy" id="78245"/>
    <lineage>
        <taxon>Bacteria</taxon>
        <taxon>Pseudomonadati</taxon>
        <taxon>Pseudomonadota</taxon>
        <taxon>Alphaproteobacteria</taxon>
        <taxon>Hyphomicrobiales</taxon>
        <taxon>Xanthobacteraceae</taxon>
        <taxon>Xanthobacter</taxon>
    </lineage>
</organism>
<dbReference type="AlphaFoldDB" id="A7IIL1"/>
<keyword evidence="2" id="KW-1185">Reference proteome</keyword>
<dbReference type="PANTHER" id="PTHR35368:SF1">
    <property type="entry name" value="HYDROPEROXIDE REDUCTASE"/>
    <property type="match status" value="1"/>
</dbReference>
<dbReference type="PhylomeDB" id="A7IIL1"/>
<protein>
    <submittedName>
        <fullName evidence="1">OsmC family protein</fullName>
    </submittedName>
</protein>